<proteinExistence type="predicted"/>
<reference evidence="2" key="1">
    <citation type="journal article" date="2019" name="Int. J. Syst. Evol. Microbiol.">
        <title>The Global Catalogue of Microorganisms (GCM) 10K type strain sequencing project: providing services to taxonomists for standard genome sequencing and annotation.</title>
        <authorList>
            <consortium name="The Broad Institute Genomics Platform"/>
            <consortium name="The Broad Institute Genome Sequencing Center for Infectious Disease"/>
            <person name="Wu L."/>
            <person name="Ma J."/>
        </authorList>
    </citation>
    <scope>NUCLEOTIDE SEQUENCE [LARGE SCALE GENOMIC DNA]</scope>
    <source>
        <strain evidence="2">CGMCC 1.15407</strain>
    </source>
</reference>
<comment type="caution">
    <text evidence="1">The sequence shown here is derived from an EMBL/GenBank/DDBJ whole genome shotgun (WGS) entry which is preliminary data.</text>
</comment>
<name>A0ABQ1VB57_9BACT</name>
<sequence length="77" mass="8468">MILDQFKENDLNEPFLNLVIQGIKGIHISITNEEGTNGITLSDLAYLVDRQIVPSPTRSTLHSGLAILTTQTLSYLA</sequence>
<organism evidence="1 2">
    <name type="scientific">Echinicola rosea</name>
    <dbReference type="NCBI Taxonomy" id="1807691"/>
    <lineage>
        <taxon>Bacteria</taxon>
        <taxon>Pseudomonadati</taxon>
        <taxon>Bacteroidota</taxon>
        <taxon>Cytophagia</taxon>
        <taxon>Cytophagales</taxon>
        <taxon>Cyclobacteriaceae</taxon>
        <taxon>Echinicola</taxon>
    </lineage>
</organism>
<evidence type="ECO:0000313" key="2">
    <source>
        <dbReference type="Proteomes" id="UP000647339"/>
    </source>
</evidence>
<evidence type="ECO:0000313" key="1">
    <source>
        <dbReference type="EMBL" id="GGF50911.1"/>
    </source>
</evidence>
<protein>
    <submittedName>
        <fullName evidence="1">Uncharacterized protein</fullName>
    </submittedName>
</protein>
<dbReference type="Proteomes" id="UP000647339">
    <property type="component" value="Unassembled WGS sequence"/>
</dbReference>
<dbReference type="EMBL" id="BMIU01000036">
    <property type="protein sequence ID" value="GGF50911.1"/>
    <property type="molecule type" value="Genomic_DNA"/>
</dbReference>
<accession>A0ABQ1VB57</accession>
<gene>
    <name evidence="1" type="ORF">GCM10011339_44310</name>
</gene>
<dbReference type="RefSeq" id="WP_137401335.1">
    <property type="nucleotide sequence ID" value="NZ_BMIU01000036.1"/>
</dbReference>
<keyword evidence="2" id="KW-1185">Reference proteome</keyword>